<name>A0A9N9MYU1_9CUCU</name>
<gene>
    <name evidence="2" type="ORF">CEUTPL_LOCUS12284</name>
</gene>
<evidence type="ECO:0000256" key="1">
    <source>
        <dbReference type="SAM" id="MobiDB-lite"/>
    </source>
</evidence>
<dbReference type="Proteomes" id="UP001152799">
    <property type="component" value="Chromosome 7"/>
</dbReference>
<sequence>MSENPEKSPSQSKGINNEENPAPITSRQINNIIEFQGPSTSNNNYSFKTEIRINIMGEPRISQRSVDSDDSSFILSLFEDKINKDPIEPDESYVTLDTCLKEKTTNTLLEPVVLFSRNDRTQRTILSQSEAPPPYESHPPPAYHISGQEMDSVFYHSCESLEIPFGEIKTRHTFVQKAFFMAAQQVQALFALQ</sequence>
<dbReference type="OrthoDB" id="6624577at2759"/>
<evidence type="ECO:0000313" key="3">
    <source>
        <dbReference type="Proteomes" id="UP001152799"/>
    </source>
</evidence>
<organism evidence="2 3">
    <name type="scientific">Ceutorhynchus assimilis</name>
    <name type="common">cabbage seed weevil</name>
    <dbReference type="NCBI Taxonomy" id="467358"/>
    <lineage>
        <taxon>Eukaryota</taxon>
        <taxon>Metazoa</taxon>
        <taxon>Ecdysozoa</taxon>
        <taxon>Arthropoda</taxon>
        <taxon>Hexapoda</taxon>
        <taxon>Insecta</taxon>
        <taxon>Pterygota</taxon>
        <taxon>Neoptera</taxon>
        <taxon>Endopterygota</taxon>
        <taxon>Coleoptera</taxon>
        <taxon>Polyphaga</taxon>
        <taxon>Cucujiformia</taxon>
        <taxon>Curculionidae</taxon>
        <taxon>Ceutorhynchinae</taxon>
        <taxon>Ceutorhynchus</taxon>
    </lineage>
</organism>
<keyword evidence="3" id="KW-1185">Reference proteome</keyword>
<feature type="compositionally biased region" description="Polar residues" evidence="1">
    <location>
        <begin position="7"/>
        <end position="23"/>
    </location>
</feature>
<dbReference type="AlphaFoldDB" id="A0A9N9MYU1"/>
<accession>A0A9N9MYU1</accession>
<proteinExistence type="predicted"/>
<feature type="region of interest" description="Disordered" evidence="1">
    <location>
        <begin position="1"/>
        <end position="23"/>
    </location>
</feature>
<protein>
    <submittedName>
        <fullName evidence="2">Uncharacterized protein</fullName>
    </submittedName>
</protein>
<evidence type="ECO:0000313" key="2">
    <source>
        <dbReference type="EMBL" id="CAG9771859.1"/>
    </source>
</evidence>
<dbReference type="EMBL" id="OU892283">
    <property type="protein sequence ID" value="CAG9771859.1"/>
    <property type="molecule type" value="Genomic_DNA"/>
</dbReference>
<reference evidence="2" key="1">
    <citation type="submission" date="2022-01" db="EMBL/GenBank/DDBJ databases">
        <authorList>
            <person name="King R."/>
        </authorList>
    </citation>
    <scope>NUCLEOTIDE SEQUENCE</scope>
</reference>